<dbReference type="PANTHER" id="PTHR46033">
    <property type="entry name" value="PROTEIN MAIN-LIKE 2"/>
    <property type="match status" value="1"/>
</dbReference>
<proteinExistence type="predicted"/>
<organism evidence="2 3">
    <name type="scientific">Papaver somniferum</name>
    <name type="common">Opium poppy</name>
    <dbReference type="NCBI Taxonomy" id="3469"/>
    <lineage>
        <taxon>Eukaryota</taxon>
        <taxon>Viridiplantae</taxon>
        <taxon>Streptophyta</taxon>
        <taxon>Embryophyta</taxon>
        <taxon>Tracheophyta</taxon>
        <taxon>Spermatophyta</taxon>
        <taxon>Magnoliopsida</taxon>
        <taxon>Ranunculales</taxon>
        <taxon>Papaveraceae</taxon>
        <taxon>Papaveroideae</taxon>
        <taxon>Papaver</taxon>
    </lineage>
</organism>
<dbReference type="PANTHER" id="PTHR46033:SF1">
    <property type="entry name" value="PROTEIN MAIN-LIKE 2"/>
    <property type="match status" value="1"/>
</dbReference>
<feature type="region of interest" description="Disordered" evidence="1">
    <location>
        <begin position="820"/>
        <end position="839"/>
    </location>
</feature>
<dbReference type="InterPro" id="IPR044824">
    <property type="entry name" value="MAIN-like"/>
</dbReference>
<dbReference type="Proteomes" id="UP000316621">
    <property type="component" value="Chromosome 9"/>
</dbReference>
<evidence type="ECO:0000256" key="1">
    <source>
        <dbReference type="SAM" id="MobiDB-lite"/>
    </source>
</evidence>
<feature type="region of interest" description="Disordered" evidence="1">
    <location>
        <begin position="177"/>
        <end position="214"/>
    </location>
</feature>
<dbReference type="Gramene" id="RZC78361">
    <property type="protein sequence ID" value="RZC78361"/>
    <property type="gene ID" value="C5167_002606"/>
</dbReference>
<feature type="region of interest" description="Disordered" evidence="1">
    <location>
        <begin position="861"/>
        <end position="902"/>
    </location>
</feature>
<feature type="region of interest" description="Disordered" evidence="1">
    <location>
        <begin position="738"/>
        <end position="801"/>
    </location>
</feature>
<dbReference type="AlphaFoldDB" id="A0A4Y7L1X9"/>
<keyword evidence="3" id="KW-1185">Reference proteome</keyword>
<dbReference type="GO" id="GO:0010073">
    <property type="term" value="P:meristem maintenance"/>
    <property type="evidence" value="ECO:0007669"/>
    <property type="project" value="InterPro"/>
</dbReference>
<feature type="compositionally biased region" description="Polar residues" evidence="1">
    <location>
        <begin position="739"/>
        <end position="758"/>
    </location>
</feature>
<protein>
    <submittedName>
        <fullName evidence="2">Uncharacterized protein</fullName>
    </submittedName>
</protein>
<gene>
    <name evidence="2" type="ORF">C5167_002606</name>
</gene>
<dbReference type="EMBL" id="CM010723">
    <property type="protein sequence ID" value="RZC78361.1"/>
    <property type="molecule type" value="Genomic_DNA"/>
</dbReference>
<feature type="region of interest" description="Disordered" evidence="1">
    <location>
        <begin position="390"/>
        <end position="432"/>
    </location>
</feature>
<feature type="compositionally biased region" description="Basic and acidic residues" evidence="1">
    <location>
        <begin position="875"/>
        <end position="884"/>
    </location>
</feature>
<evidence type="ECO:0000313" key="2">
    <source>
        <dbReference type="EMBL" id="RZC78361.1"/>
    </source>
</evidence>
<accession>A0A4Y7L1X9</accession>
<reference evidence="2 3" key="1">
    <citation type="journal article" date="2018" name="Science">
        <title>The opium poppy genome and morphinan production.</title>
        <authorList>
            <person name="Guo L."/>
            <person name="Winzer T."/>
            <person name="Yang X."/>
            <person name="Li Y."/>
            <person name="Ning Z."/>
            <person name="He Z."/>
            <person name="Teodor R."/>
            <person name="Lu Y."/>
            <person name="Bowser T.A."/>
            <person name="Graham I.A."/>
            <person name="Ye K."/>
        </authorList>
    </citation>
    <scope>NUCLEOTIDE SEQUENCE [LARGE SCALE GENOMIC DNA]</scope>
    <source>
        <strain evidence="3">cv. HN1</strain>
        <tissue evidence="2">Leaves</tissue>
    </source>
</reference>
<name>A0A4Y7L1X9_PAPSO</name>
<evidence type="ECO:0000313" key="3">
    <source>
        <dbReference type="Proteomes" id="UP000316621"/>
    </source>
</evidence>
<sequence>MVMGSSPPSSLGRTPPISSFSIILGKDYSSNHRYSQCTSTSCIAPALLSSFGVFRRLRLEAHTPAQFLFLKVSLTCAPATSPLVAWSSTHETVRLPFSDFFSGKTLQLPLNAPFRDPSLSCAYKYLYVILQYSILIPSTSLLTPFISASRLWSLSLPPHFSACGLYQRLILPLMSDQGSSAPEHHSSGEESAVEEDQRASPPLSETPRAYRPGKGKDFTAIFAKRSESEADQSEDDPGDDTDLVAMLDASLSEFNPGGAAFLDDELFQRVRTPMNLHLPVASGETSEWLLSEEISFLSTAKPCPEWSPWIDYVLCIPYCQKIIVSLNLMEALSSSRYRRLTRNNKDLTSHAYQDVHGGGMLTEEDEKILSFLKQARLDSKKRLNVVGSSSTSKLPFKRSGNKNSEGAPLSKGKTTLTAEEAAETPKTPRDPARRATMNMWFKMWVPRQVGESHWEPPTPPPGACHRHVLAAFLSYWLSHEVFEYSPSDTVRDDLMIMAVLISRANNASYKVETFVPANFLQMWSWEHYRAYRSEVTELDFSALYEKITAKPSVRLAPLLDDLEKFTFRPYDDGESGELSHSWTPPSYEACNFVATVTQGYLPVYYKGEFYAEAYNLNRVARQAGFDQGTCSFLGPASSADLGVIEESFMRFVFKNGSPRFCRPPLNPLKAPQVNRELKVTHQWYLYWLREMENIHSALLAASMEVLPTALSDLHRLGRFNLPQDVMRLHKLGFIDKGQRSNAPLSRSRTRSKPSSVSRVQEAVRDLCESLPPEPQGVAFLRGRSSRGQASQPEGSGASGLPLHLATVAPKRSAQLLLGRPTAQASGPPGGRSGQVASHSASSASSFSSVLAPASQSVIERQSSAAIQVGSMPKHGRNEGRESNKKSKKSKTLPRPQNDAPQSATCEISLEEGSSDAPPTFLIEGNPVEQSSIHHGEEYVSVYGFWAPPHLEAFYSQIVLEHGHIGSGVILPEANVVTSVILTVLEVVNEMEDVGDHPSSAQLQGWCRVIDNATKMMFNVGLLDDLWRELDTKANSRRAQLPSIIEGHRK</sequence>